<comment type="caution">
    <text evidence="1">The sequence shown here is derived from an EMBL/GenBank/DDBJ whole genome shotgun (WGS) entry which is preliminary data.</text>
</comment>
<dbReference type="EMBL" id="VSRR010034269">
    <property type="protein sequence ID" value="MPC72170.1"/>
    <property type="molecule type" value="Genomic_DNA"/>
</dbReference>
<organism evidence="1 2">
    <name type="scientific">Portunus trituberculatus</name>
    <name type="common">Swimming crab</name>
    <name type="synonym">Neptunus trituberculatus</name>
    <dbReference type="NCBI Taxonomy" id="210409"/>
    <lineage>
        <taxon>Eukaryota</taxon>
        <taxon>Metazoa</taxon>
        <taxon>Ecdysozoa</taxon>
        <taxon>Arthropoda</taxon>
        <taxon>Crustacea</taxon>
        <taxon>Multicrustacea</taxon>
        <taxon>Malacostraca</taxon>
        <taxon>Eumalacostraca</taxon>
        <taxon>Eucarida</taxon>
        <taxon>Decapoda</taxon>
        <taxon>Pleocyemata</taxon>
        <taxon>Brachyura</taxon>
        <taxon>Eubrachyura</taxon>
        <taxon>Portunoidea</taxon>
        <taxon>Portunidae</taxon>
        <taxon>Portuninae</taxon>
        <taxon>Portunus</taxon>
    </lineage>
</organism>
<sequence length="36" mass="4388">MLGWREAYKNVWLRGNPNEEEIAKLRQLWKTAKEKT</sequence>
<proteinExistence type="predicted"/>
<evidence type="ECO:0000313" key="1">
    <source>
        <dbReference type="EMBL" id="MPC72170.1"/>
    </source>
</evidence>
<keyword evidence="2" id="KW-1185">Reference proteome</keyword>
<name>A0A5B7HI84_PORTR</name>
<reference evidence="1 2" key="1">
    <citation type="submission" date="2019-05" db="EMBL/GenBank/DDBJ databases">
        <title>Another draft genome of Portunus trituberculatus and its Hox gene families provides insights of decapod evolution.</title>
        <authorList>
            <person name="Jeong J.-H."/>
            <person name="Song I."/>
            <person name="Kim S."/>
            <person name="Choi T."/>
            <person name="Kim D."/>
            <person name="Ryu S."/>
            <person name="Kim W."/>
        </authorList>
    </citation>
    <scope>NUCLEOTIDE SEQUENCE [LARGE SCALE GENOMIC DNA]</scope>
    <source>
        <tissue evidence="1">Muscle</tissue>
    </source>
</reference>
<evidence type="ECO:0000313" key="2">
    <source>
        <dbReference type="Proteomes" id="UP000324222"/>
    </source>
</evidence>
<protein>
    <submittedName>
        <fullName evidence="1">Uncharacterized protein</fullName>
    </submittedName>
</protein>
<accession>A0A5B7HI84</accession>
<dbReference type="AlphaFoldDB" id="A0A5B7HI84"/>
<gene>
    <name evidence="1" type="ORF">E2C01_066464</name>
</gene>
<dbReference type="Proteomes" id="UP000324222">
    <property type="component" value="Unassembled WGS sequence"/>
</dbReference>